<evidence type="ECO:0000313" key="3">
    <source>
        <dbReference type="Proteomes" id="UP000283492"/>
    </source>
</evidence>
<accession>A0A3R6ASG3</accession>
<dbReference type="AlphaFoldDB" id="A0A3R6ASG3"/>
<dbReference type="Proteomes" id="UP000283492">
    <property type="component" value="Unassembled WGS sequence"/>
</dbReference>
<protein>
    <submittedName>
        <fullName evidence="2">Uncharacterized protein</fullName>
    </submittedName>
</protein>
<feature type="region of interest" description="Disordered" evidence="1">
    <location>
        <begin position="1"/>
        <end position="22"/>
    </location>
</feature>
<dbReference type="RefSeq" id="WP_118581657.1">
    <property type="nucleotide sequence ID" value="NZ_CABJFX010000015.1"/>
</dbReference>
<sequence>MVNLQFFGGRGSSSGISNKGKAYGSQYKPVFEYENIKFVTNIGKNYEPLMETMTNGRIYVQVGGEDIIRIVQMGEENKRNKVIEFDKKNKQWHVHHGYLHSENSEKLHDPLSADDEKLLEKVKKIWHNRGR</sequence>
<dbReference type="EMBL" id="QSFX01000015">
    <property type="protein sequence ID" value="RHA88275.1"/>
    <property type="molecule type" value="Genomic_DNA"/>
</dbReference>
<gene>
    <name evidence="2" type="ORF">DW914_09515</name>
</gene>
<evidence type="ECO:0000256" key="1">
    <source>
        <dbReference type="SAM" id="MobiDB-lite"/>
    </source>
</evidence>
<name>A0A3R6ASG3_9FIRM</name>
<comment type="caution">
    <text evidence="2">The sequence shown here is derived from an EMBL/GenBank/DDBJ whole genome shotgun (WGS) entry which is preliminary data.</text>
</comment>
<organism evidence="2 3">
    <name type="scientific">Roseburia inulinivorans</name>
    <dbReference type="NCBI Taxonomy" id="360807"/>
    <lineage>
        <taxon>Bacteria</taxon>
        <taxon>Bacillati</taxon>
        <taxon>Bacillota</taxon>
        <taxon>Clostridia</taxon>
        <taxon>Lachnospirales</taxon>
        <taxon>Lachnospiraceae</taxon>
        <taxon>Roseburia</taxon>
    </lineage>
</organism>
<evidence type="ECO:0000313" key="2">
    <source>
        <dbReference type="EMBL" id="RHA88275.1"/>
    </source>
</evidence>
<proteinExistence type="predicted"/>
<reference evidence="2 3" key="1">
    <citation type="submission" date="2018-08" db="EMBL/GenBank/DDBJ databases">
        <title>A genome reference for cultivated species of the human gut microbiota.</title>
        <authorList>
            <person name="Zou Y."/>
            <person name="Xue W."/>
            <person name="Luo G."/>
        </authorList>
    </citation>
    <scope>NUCLEOTIDE SEQUENCE [LARGE SCALE GENOMIC DNA]</scope>
    <source>
        <strain evidence="2 3">AM42-1AC</strain>
    </source>
</reference>